<keyword evidence="2" id="KW-1185">Reference proteome</keyword>
<dbReference type="AlphaFoldDB" id="A0A8C4QHA7"/>
<accession>A0A8C4QHA7</accession>
<organism evidence="1 2">
    <name type="scientific">Eptatretus burgeri</name>
    <name type="common">Inshore hagfish</name>
    <dbReference type="NCBI Taxonomy" id="7764"/>
    <lineage>
        <taxon>Eukaryota</taxon>
        <taxon>Metazoa</taxon>
        <taxon>Chordata</taxon>
        <taxon>Craniata</taxon>
        <taxon>Vertebrata</taxon>
        <taxon>Cyclostomata</taxon>
        <taxon>Myxini</taxon>
        <taxon>Myxiniformes</taxon>
        <taxon>Myxinidae</taxon>
        <taxon>Eptatretinae</taxon>
        <taxon>Eptatretus</taxon>
    </lineage>
</organism>
<evidence type="ECO:0000313" key="1">
    <source>
        <dbReference type="Ensembl" id="ENSEBUP00000015391.1"/>
    </source>
</evidence>
<evidence type="ECO:0000313" key="2">
    <source>
        <dbReference type="Proteomes" id="UP000694388"/>
    </source>
</evidence>
<proteinExistence type="predicted"/>
<dbReference type="Proteomes" id="UP000694388">
    <property type="component" value="Unplaced"/>
</dbReference>
<dbReference type="Ensembl" id="ENSEBUT00000015967.1">
    <property type="protein sequence ID" value="ENSEBUP00000015391.1"/>
    <property type="gene ID" value="ENSEBUG00000009701.1"/>
</dbReference>
<name>A0A8C4QHA7_EPTBU</name>
<reference evidence="1" key="1">
    <citation type="submission" date="2025-08" db="UniProtKB">
        <authorList>
            <consortium name="Ensembl"/>
        </authorList>
    </citation>
    <scope>IDENTIFICATION</scope>
</reference>
<reference evidence="1" key="2">
    <citation type="submission" date="2025-09" db="UniProtKB">
        <authorList>
            <consortium name="Ensembl"/>
        </authorList>
    </citation>
    <scope>IDENTIFICATION</scope>
</reference>
<sequence length="198" mass="22939">MTPGSVCAFVCRKKSEMVHKKIRMVTKMLHIKIRVLLQRCQREFDMSDMPGDEIISVELPVPLASQEQDQDQAVNLLKIVDRDVGIFVQLLRGIRDRLYHSHEPLHKIILIVLRQLQGLRLLARRRKEMLQSAGRVRGRAGGSIKVNARRSRGQLKNLKNRCSIAEMNEFDFRQQACKILQKLVEYLEALHEVLLKPI</sequence>
<protein>
    <submittedName>
        <fullName evidence="1">Uncharacterized protein</fullName>
    </submittedName>
</protein>